<dbReference type="EMBL" id="CAJOBH010007681">
    <property type="protein sequence ID" value="CAF4091307.1"/>
    <property type="molecule type" value="Genomic_DNA"/>
</dbReference>
<evidence type="ECO:0000313" key="3">
    <source>
        <dbReference type="Proteomes" id="UP000681967"/>
    </source>
</evidence>
<accession>A0A8S2Q6I5</accession>
<dbReference type="Pfam" id="PF07647">
    <property type="entry name" value="SAM_2"/>
    <property type="match status" value="1"/>
</dbReference>
<organism evidence="2 3">
    <name type="scientific">Rotaria magnacalcarata</name>
    <dbReference type="NCBI Taxonomy" id="392030"/>
    <lineage>
        <taxon>Eukaryota</taxon>
        <taxon>Metazoa</taxon>
        <taxon>Spiralia</taxon>
        <taxon>Gnathifera</taxon>
        <taxon>Rotifera</taxon>
        <taxon>Eurotatoria</taxon>
        <taxon>Bdelloidea</taxon>
        <taxon>Philodinida</taxon>
        <taxon>Philodinidae</taxon>
        <taxon>Rotaria</taxon>
    </lineage>
</organism>
<evidence type="ECO:0000313" key="2">
    <source>
        <dbReference type="EMBL" id="CAF4091307.1"/>
    </source>
</evidence>
<reference evidence="2" key="1">
    <citation type="submission" date="2021-02" db="EMBL/GenBank/DDBJ databases">
        <authorList>
            <person name="Nowell W R."/>
        </authorList>
    </citation>
    <scope>NUCLEOTIDE SEQUENCE</scope>
</reference>
<comment type="caution">
    <text evidence="2">The sequence shown here is derived from an EMBL/GenBank/DDBJ whole genome shotgun (WGS) entry which is preliminary data.</text>
</comment>
<gene>
    <name evidence="2" type="ORF">BYL167_LOCUS18615</name>
</gene>
<proteinExistence type="predicted"/>
<dbReference type="InterPro" id="IPR001660">
    <property type="entry name" value="SAM"/>
</dbReference>
<dbReference type="SUPFAM" id="SSF47769">
    <property type="entry name" value="SAM/Pointed domain"/>
    <property type="match status" value="1"/>
</dbReference>
<dbReference type="Gene3D" id="1.10.150.50">
    <property type="entry name" value="Transcription Factor, Ets-1"/>
    <property type="match status" value="1"/>
</dbReference>
<sequence>EQGIIAVLPHLKKFEFYFQLELPVKSIEKYQNSFASELWRQRCIVIDYSVSGILGDCDRWDVEGVGRWLQSLKHINKDYTTSFLTHGVNGYLLINSVDDEVLRDVGVSTVLHRRVILKAIDELKQKSSS</sequence>
<feature type="non-terminal residue" evidence="2">
    <location>
        <position position="1"/>
    </location>
</feature>
<dbReference type="PROSITE" id="PS50105">
    <property type="entry name" value="SAM_DOMAIN"/>
    <property type="match status" value="1"/>
</dbReference>
<dbReference type="SMART" id="SM00454">
    <property type="entry name" value="SAM"/>
    <property type="match status" value="1"/>
</dbReference>
<name>A0A8S2Q6I5_9BILA</name>
<protein>
    <recommendedName>
        <fullName evidence="1">SAM domain-containing protein</fullName>
    </recommendedName>
</protein>
<evidence type="ECO:0000259" key="1">
    <source>
        <dbReference type="PROSITE" id="PS50105"/>
    </source>
</evidence>
<dbReference type="InterPro" id="IPR013761">
    <property type="entry name" value="SAM/pointed_sf"/>
</dbReference>
<dbReference type="AlphaFoldDB" id="A0A8S2Q6I5"/>
<dbReference type="Proteomes" id="UP000681967">
    <property type="component" value="Unassembled WGS sequence"/>
</dbReference>
<feature type="domain" description="SAM" evidence="1">
    <location>
        <begin position="60"/>
        <end position="126"/>
    </location>
</feature>